<evidence type="ECO:0000313" key="7">
    <source>
        <dbReference type="EMBL" id="RWS29251.1"/>
    </source>
</evidence>
<dbReference type="InterPro" id="IPR007725">
    <property type="entry name" value="TIMELESS_C"/>
</dbReference>
<dbReference type="OrthoDB" id="6491917at2759"/>
<dbReference type="GO" id="GO:0048511">
    <property type="term" value="P:rhythmic process"/>
    <property type="evidence" value="ECO:0007669"/>
    <property type="project" value="UniProtKB-KW"/>
</dbReference>
<feature type="compositionally biased region" description="Low complexity" evidence="4">
    <location>
        <begin position="372"/>
        <end position="387"/>
    </location>
</feature>
<dbReference type="PANTHER" id="PTHR22940">
    <property type="entry name" value="TIMEOUT/TIMELESS-2"/>
    <property type="match status" value="1"/>
</dbReference>
<dbReference type="EMBL" id="NCKV01001001">
    <property type="protein sequence ID" value="RWS29251.1"/>
    <property type="molecule type" value="Genomic_DNA"/>
</dbReference>
<feature type="compositionally biased region" description="Polar residues" evidence="4">
    <location>
        <begin position="454"/>
        <end position="463"/>
    </location>
</feature>
<reference evidence="7 8" key="1">
    <citation type="journal article" date="2018" name="Gigascience">
        <title>Genomes of trombidid mites reveal novel predicted allergens and laterally-transferred genes associated with secondary metabolism.</title>
        <authorList>
            <person name="Dong X."/>
            <person name="Chaisiri K."/>
            <person name="Xia D."/>
            <person name="Armstrong S.D."/>
            <person name="Fang Y."/>
            <person name="Donnelly M.J."/>
            <person name="Kadowaki T."/>
            <person name="McGarry J.W."/>
            <person name="Darby A.C."/>
            <person name="Makepeace B.L."/>
        </authorList>
    </citation>
    <scope>NUCLEOTIDE SEQUENCE [LARGE SCALE GENOMIC DNA]</scope>
    <source>
        <strain evidence="7">UoL-UT</strain>
    </source>
</reference>
<gene>
    <name evidence="7" type="ORF">B4U80_07060</name>
</gene>
<dbReference type="GO" id="GO:0009649">
    <property type="term" value="P:entrainment of circadian clock"/>
    <property type="evidence" value="ECO:0007669"/>
    <property type="project" value="TreeGrafter"/>
</dbReference>
<dbReference type="GO" id="GO:0000076">
    <property type="term" value="P:DNA replication checkpoint signaling"/>
    <property type="evidence" value="ECO:0007669"/>
    <property type="project" value="TreeGrafter"/>
</dbReference>
<dbReference type="Proteomes" id="UP000288716">
    <property type="component" value="Unassembled WGS sequence"/>
</dbReference>
<organism evidence="7 8">
    <name type="scientific">Leptotrombidium deliense</name>
    <dbReference type="NCBI Taxonomy" id="299467"/>
    <lineage>
        <taxon>Eukaryota</taxon>
        <taxon>Metazoa</taxon>
        <taxon>Ecdysozoa</taxon>
        <taxon>Arthropoda</taxon>
        <taxon>Chelicerata</taxon>
        <taxon>Arachnida</taxon>
        <taxon>Acari</taxon>
        <taxon>Acariformes</taxon>
        <taxon>Trombidiformes</taxon>
        <taxon>Prostigmata</taxon>
        <taxon>Anystina</taxon>
        <taxon>Parasitengona</taxon>
        <taxon>Trombiculoidea</taxon>
        <taxon>Trombiculidae</taxon>
        <taxon>Leptotrombidium</taxon>
    </lineage>
</organism>
<dbReference type="STRING" id="299467.A0A443SNZ8"/>
<comment type="caution">
    <text evidence="7">The sequence shown here is derived from an EMBL/GenBank/DDBJ whole genome shotgun (WGS) entry which is preliminary data.</text>
</comment>
<dbReference type="Pfam" id="PF04821">
    <property type="entry name" value="TIMELESS"/>
    <property type="match status" value="1"/>
</dbReference>
<feature type="region of interest" description="Disordered" evidence="4">
    <location>
        <begin position="343"/>
        <end position="485"/>
    </location>
</feature>
<dbReference type="AlphaFoldDB" id="A0A443SNZ8"/>
<sequence>MEVSQSSANSCSSQDLNASLASNSEHRSKVLLNLVTLEKQLLEENVTTRNVRRSLGLSQTVQKHLIPILVTTSQGNNRAVIDVTLRLLVNLTLPIECLVVAKNEELQCRLTSIKRLKQLQIILLETKKSFLSSHKAIASIIKLMRSVFDSKESEKSAVADQNDTQISTEDCHIINNCLLLLRNLLHISESIEYLCPFNDKGCQTTDEQSTMNARSEEYANEREEWQSAYKQLLWTMLFEGLGNVLLLITEKRRHYNWTAASVQLITLLYKDQDFCNFHDLLKESITTSESSEDDVESDYTSSQQRLSSTSLNSDYSSKEYLNETTASKCDSGFQQPSDVSIISDSQVAANSSSSHSTENEARHCNRHSNIVSKDMSQSIDSKSSPSSVTDNASQSTENGNGNNQKNFLYNNSSGFSNGSSEEEPQKRSMHKVIKQHQRSTQVLPSDSSDESNGKKNSQKTATKSTRHHTQNRSRRNKTKASYARGVQKSKNIRCETLQELCKSGVNWEKKCHSTSRRPVTSLECCYPSDDDIRYLLKDFTLKFLHHSFTDLVIDLRVKLLHNSLPNFDLSHFLWLLSYFLKVAISVNINFRHIQQLFSVEVFGFLVFQGIEINEELELLIANKANNANAERSCIETSAMRSKVVVRKLHLLVTALRELITVLDNYSSKSTVTKEDKQTIANLRANLAEMQDFRQFFLLLIRNFTPMFHNKQFLVEVITANHLLLLSLQTSHQEGRMDLFSHLKQFATSKVMEQYGKVLEDFQTNSEFVNDCILTMMHHVSGDLKATDTLYHPIILKTYSLIMGSGIEVKDLWEDLIEYVMFKFVRTAQKSPSFCVRKMYGDTFDEINIQQSSVDASDTSSVSSYTSAFFSDFQTNSDQLYWLYLQFEQTSDPIGCIVDALTDEHNSEHSRCEILRKLFANGIINEEKYLSLKQYDCNNSNTNNKERKRETKNDVVVNNNQEIKEMVTELVKLGFRQQLNWIKELLLEACFVKILNCNTEDVQHVPEPVAYYNNYIGHSIPVVPYSEKQEMALYTNKFQHLLHKLGFHLPADVGKIYPRIPAFFTPDLLFSLALRLGPIDEKRLKFKTDDL</sequence>
<evidence type="ECO:0000256" key="1">
    <source>
        <dbReference type="ARBA" id="ARBA00004123"/>
    </source>
</evidence>
<keyword evidence="8" id="KW-1185">Reference proteome</keyword>
<comment type="subcellular location">
    <subcellularLocation>
        <location evidence="1">Nucleus</location>
    </subcellularLocation>
</comment>
<feature type="domain" description="Timeless N-terminal" evidence="5">
    <location>
        <begin position="35"/>
        <end position="318"/>
    </location>
</feature>
<evidence type="ECO:0000313" key="8">
    <source>
        <dbReference type="Proteomes" id="UP000288716"/>
    </source>
</evidence>
<dbReference type="GO" id="GO:0043111">
    <property type="term" value="P:replication fork arrest"/>
    <property type="evidence" value="ECO:0007669"/>
    <property type="project" value="TreeGrafter"/>
</dbReference>
<dbReference type="Pfam" id="PF05029">
    <property type="entry name" value="TIMELESS_C"/>
    <property type="match status" value="1"/>
</dbReference>
<protein>
    <submittedName>
        <fullName evidence="7">Protein timeless-like protein</fullName>
    </submittedName>
</protein>
<evidence type="ECO:0000256" key="2">
    <source>
        <dbReference type="ARBA" id="ARBA00008174"/>
    </source>
</evidence>
<feature type="compositionally biased region" description="Basic residues" evidence="4">
    <location>
        <begin position="427"/>
        <end position="437"/>
    </location>
</feature>
<dbReference type="GO" id="GO:0006281">
    <property type="term" value="P:DNA repair"/>
    <property type="evidence" value="ECO:0007669"/>
    <property type="project" value="TreeGrafter"/>
</dbReference>
<feature type="compositionally biased region" description="Low complexity" evidence="4">
    <location>
        <begin position="298"/>
        <end position="314"/>
    </location>
</feature>
<dbReference type="InterPro" id="IPR044998">
    <property type="entry name" value="Timeless"/>
</dbReference>
<dbReference type="InterPro" id="IPR006906">
    <property type="entry name" value="Timeless_N"/>
</dbReference>
<feature type="compositionally biased region" description="Low complexity" evidence="4">
    <location>
        <begin position="343"/>
        <end position="356"/>
    </location>
</feature>
<evidence type="ECO:0000256" key="4">
    <source>
        <dbReference type="SAM" id="MobiDB-lite"/>
    </source>
</evidence>
<accession>A0A443SNZ8</accession>
<name>A0A443SNZ8_9ACAR</name>
<dbReference type="GO" id="GO:0003677">
    <property type="term" value="F:DNA binding"/>
    <property type="evidence" value="ECO:0007669"/>
    <property type="project" value="TreeGrafter"/>
</dbReference>
<evidence type="ECO:0000259" key="6">
    <source>
        <dbReference type="Pfam" id="PF05029"/>
    </source>
</evidence>
<feature type="compositionally biased region" description="Low complexity" evidence="4">
    <location>
        <begin position="410"/>
        <end position="419"/>
    </location>
</feature>
<keyword evidence="3" id="KW-0539">Nucleus</keyword>
<feature type="region of interest" description="Disordered" evidence="4">
    <location>
        <begin position="286"/>
        <end position="314"/>
    </location>
</feature>
<feature type="compositionally biased region" description="Basic residues" evidence="4">
    <location>
        <begin position="464"/>
        <end position="478"/>
    </location>
</feature>
<dbReference type="VEuPathDB" id="VectorBase:LDEU002787"/>
<evidence type="ECO:0000256" key="3">
    <source>
        <dbReference type="ARBA" id="ARBA00023242"/>
    </source>
</evidence>
<proteinExistence type="inferred from homology"/>
<evidence type="ECO:0000259" key="5">
    <source>
        <dbReference type="Pfam" id="PF04821"/>
    </source>
</evidence>
<comment type="similarity">
    <text evidence="2">Belongs to the timeless family.</text>
</comment>
<dbReference type="PANTHER" id="PTHR22940:SF5">
    <property type="entry name" value="PROTEIN TIMELESS"/>
    <property type="match status" value="1"/>
</dbReference>
<feature type="domain" description="Timeless C-terminal" evidence="6">
    <location>
        <begin position="966"/>
        <end position="1068"/>
    </location>
</feature>
<dbReference type="GO" id="GO:0031298">
    <property type="term" value="C:replication fork protection complex"/>
    <property type="evidence" value="ECO:0007669"/>
    <property type="project" value="TreeGrafter"/>
</dbReference>
<feature type="compositionally biased region" description="Polar residues" evidence="4">
    <location>
        <begin position="388"/>
        <end position="409"/>
    </location>
</feature>